<dbReference type="PANTHER" id="PTHR12110:SF41">
    <property type="entry name" value="INOSOSE DEHYDRATASE"/>
    <property type="match status" value="1"/>
</dbReference>
<dbReference type="SUPFAM" id="SSF51658">
    <property type="entry name" value="Xylose isomerase-like"/>
    <property type="match status" value="1"/>
</dbReference>
<dbReference type="EMBL" id="WHPF01000012">
    <property type="protein sequence ID" value="NNV57046.1"/>
    <property type="molecule type" value="Genomic_DNA"/>
</dbReference>
<sequence>MKKNCLHLCQSLLLFIFLLSFSPLFAQQQIGVQFYTFRDQFKKDVPGTLKMIAQMGIKEVEGGGTYGLPETEFKNLLQTNGLNIISVGADFDELAKDPQIAINEAKKYGAKYVVCFWIPHKDEFTIDDAKKAVEVFNNAGKILAANGLQLCYHAHGFEFRPYGNATLFEYLMQELNPKYVNFEMDVFWIKHPGQDPVAMLEKYPNRFLLMHLKDRKTGTPGNLTGEADVETNVVLGTGDVGIAAIMKAAKKAGVQHYFIEDESSRSVEQVPLSLAYLKTLHTK</sequence>
<dbReference type="Gene3D" id="3.20.20.150">
    <property type="entry name" value="Divalent-metal-dependent TIM barrel enzymes"/>
    <property type="match status" value="1"/>
</dbReference>
<dbReference type="PANTHER" id="PTHR12110">
    <property type="entry name" value="HYDROXYPYRUVATE ISOMERASE"/>
    <property type="match status" value="1"/>
</dbReference>
<dbReference type="AlphaFoldDB" id="A0A8J8FJL0"/>
<proteinExistence type="predicted"/>
<dbReference type="Proteomes" id="UP000598971">
    <property type="component" value="Unassembled WGS sequence"/>
</dbReference>
<name>A0A8J8FJL0_9BACT</name>
<accession>A0A8J8FJL0</accession>
<organism evidence="3 4">
    <name type="scientific">Limnovirga soli</name>
    <dbReference type="NCBI Taxonomy" id="2656915"/>
    <lineage>
        <taxon>Bacteria</taxon>
        <taxon>Pseudomonadati</taxon>
        <taxon>Bacteroidota</taxon>
        <taxon>Chitinophagia</taxon>
        <taxon>Chitinophagales</taxon>
        <taxon>Chitinophagaceae</taxon>
        <taxon>Limnovirga</taxon>
    </lineage>
</organism>
<comment type="caution">
    <text evidence="3">The sequence shown here is derived from an EMBL/GenBank/DDBJ whole genome shotgun (WGS) entry which is preliminary data.</text>
</comment>
<evidence type="ECO:0000313" key="4">
    <source>
        <dbReference type="Proteomes" id="UP000598971"/>
    </source>
</evidence>
<dbReference type="InterPro" id="IPR036237">
    <property type="entry name" value="Xyl_isomerase-like_sf"/>
</dbReference>
<evidence type="ECO:0000313" key="3">
    <source>
        <dbReference type="EMBL" id="NNV57046.1"/>
    </source>
</evidence>
<keyword evidence="4" id="KW-1185">Reference proteome</keyword>
<dbReference type="RefSeq" id="WP_171608992.1">
    <property type="nucleotide sequence ID" value="NZ_WHPF01000012.1"/>
</dbReference>
<protein>
    <submittedName>
        <fullName evidence="3">TIM barrel protein</fullName>
    </submittedName>
</protein>
<keyword evidence="1" id="KW-0732">Signal</keyword>
<evidence type="ECO:0000259" key="2">
    <source>
        <dbReference type="Pfam" id="PF01261"/>
    </source>
</evidence>
<feature type="domain" description="Xylose isomerase-like TIM barrel" evidence="2">
    <location>
        <begin position="51"/>
        <end position="261"/>
    </location>
</feature>
<feature type="signal peptide" evidence="1">
    <location>
        <begin position="1"/>
        <end position="26"/>
    </location>
</feature>
<dbReference type="InterPro" id="IPR013022">
    <property type="entry name" value="Xyl_isomerase-like_TIM-brl"/>
</dbReference>
<reference evidence="3" key="1">
    <citation type="submission" date="2019-10" db="EMBL/GenBank/DDBJ databases">
        <title>Draft genome sequence of Panacibacter sp. KCS-6.</title>
        <authorList>
            <person name="Yim K.J."/>
        </authorList>
    </citation>
    <scope>NUCLEOTIDE SEQUENCE</scope>
    <source>
        <strain evidence="3">KCS-6</strain>
    </source>
</reference>
<gene>
    <name evidence="3" type="ORF">GD597_16350</name>
</gene>
<dbReference type="Pfam" id="PF01261">
    <property type="entry name" value="AP_endonuc_2"/>
    <property type="match status" value="1"/>
</dbReference>
<evidence type="ECO:0000256" key="1">
    <source>
        <dbReference type="SAM" id="SignalP"/>
    </source>
</evidence>
<feature type="chain" id="PRO_5035233883" evidence="1">
    <location>
        <begin position="27"/>
        <end position="283"/>
    </location>
</feature>
<dbReference type="InterPro" id="IPR050312">
    <property type="entry name" value="IolE/XylAMocC-like"/>
</dbReference>